<accession>A0A6C0F6A3</accession>
<name>A0A6C0F6A3_9ZZZZ</name>
<feature type="transmembrane region" description="Helical" evidence="1">
    <location>
        <begin position="5"/>
        <end position="22"/>
    </location>
</feature>
<protein>
    <submittedName>
        <fullName evidence="2">Uncharacterized protein</fullName>
    </submittedName>
</protein>
<reference evidence="2" key="1">
    <citation type="journal article" date="2020" name="Nature">
        <title>Giant virus diversity and host interactions through global metagenomics.</title>
        <authorList>
            <person name="Schulz F."/>
            <person name="Roux S."/>
            <person name="Paez-Espino D."/>
            <person name="Jungbluth S."/>
            <person name="Walsh D.A."/>
            <person name="Denef V.J."/>
            <person name="McMahon K.D."/>
            <person name="Konstantinidis K.T."/>
            <person name="Eloe-Fadrosh E.A."/>
            <person name="Kyrpides N.C."/>
            <person name="Woyke T."/>
        </authorList>
    </citation>
    <scope>NUCLEOTIDE SEQUENCE</scope>
    <source>
        <strain evidence="2">GVMAG-S-ERX555967-131</strain>
    </source>
</reference>
<dbReference type="EMBL" id="MN738790">
    <property type="protein sequence ID" value="QHT37188.1"/>
    <property type="molecule type" value="Genomic_DNA"/>
</dbReference>
<dbReference type="AlphaFoldDB" id="A0A6C0F6A3"/>
<keyword evidence="1" id="KW-0812">Transmembrane</keyword>
<proteinExistence type="predicted"/>
<feature type="transmembrane region" description="Helical" evidence="1">
    <location>
        <begin position="91"/>
        <end position="112"/>
    </location>
</feature>
<evidence type="ECO:0000313" key="2">
    <source>
        <dbReference type="EMBL" id="QHT37188.1"/>
    </source>
</evidence>
<organism evidence="2">
    <name type="scientific">viral metagenome</name>
    <dbReference type="NCBI Taxonomy" id="1070528"/>
    <lineage>
        <taxon>unclassified sequences</taxon>
        <taxon>metagenomes</taxon>
        <taxon>organismal metagenomes</taxon>
    </lineage>
</organism>
<keyword evidence="1" id="KW-0472">Membrane</keyword>
<sequence length="396" mass="46472">MRSSLFFFGHLHFFFCLYLYPFKTLPEDDDFLDPDDDFLDLDDDDLLDPADDLLDPADDDLLDPADDDPDDTDGIDILGDLLLDDLDEPELLLLIIIIYIIIIINFFTINFIHYNMHISIHLPSHIYKYMFQFCDALVFSFQELGHTCTINLNYRYQKSDLLIIMFLACPIPKQFILDIKTNNSSYIFYMTEPMNLPNSFRFYKIRLLQRIKLLKPLAIWTYSKYNIHILNSFPCIRNHHIKIHYVPPAYSPVYDYNLSSNPLMYASIATKGFYDQRFEQLAILFPSITNLSCWTHSQWKEQVDGYTIINVHKVQHNAPLELFRIAPLLSSGISVVSEKSFIDDETLYNNFIYFLNDNTPFDSNKIIPVDKELYKNTFNMTSIIQDSLASLPWKKK</sequence>
<keyword evidence="1" id="KW-1133">Transmembrane helix</keyword>
<evidence type="ECO:0000256" key="1">
    <source>
        <dbReference type="SAM" id="Phobius"/>
    </source>
</evidence>